<evidence type="ECO:0000256" key="1">
    <source>
        <dbReference type="ARBA" id="ARBA00010923"/>
    </source>
</evidence>
<sequence>MKIDTFFQNFELLTDTPNAIAKLREIILQLAVMGQLVPQNPNDEPAYVLLEKIKEEKEYLLQNEKNKKNEFIEIKFDFNNKCLPGWVDTKLGYLIELVSGQHLGQEEQNDQGEGLPYLTGPADFGEFNPVATRWTNTVKALAKKNDILITVKGAGVGKANILSMEKAAIGRQLMAIRPILLEYEFIYLLIISSYEKFQALSIGSTVPGMGRKDILDFSLGLPPLAEQKRIVEKCDRLLSTCDEIEKRQQQKQESVVRMNESAIAQLLSSQNPEEFRQHWQRICNNFDLLYSIPETIPKLRQAILQLAVQGKLTRQDPNNEPASVLFEKIKFERKRLLGETNFREPKELKPIRDNEILFELPKEWVWTRIGEIFLISSGTTPNRTNHKYFEDGTEYWVKTTDLNNETVLNCEEKITKQAVLDCNLKYYPVGTVCVALYGGAGTIGKSGLLGIETTINQSVCGIYPNKYVNAKYLHLYIKLIRPLWMNFAASLRKAPNINAGVVNNMVFPLAPLAEQKRIVEKCDRLMSLCDTLEAKLKQGRDSSEKLMEVAAKQVLTA</sequence>
<keyword evidence="7" id="KW-1185">Reference proteome</keyword>
<gene>
    <name evidence="6" type="ORF">GNE12_16015</name>
</gene>
<organism evidence="6 7">
    <name type="scientific">Trichormus variabilis N2B</name>
    <dbReference type="NCBI Taxonomy" id="2681315"/>
    <lineage>
        <taxon>Bacteria</taxon>
        <taxon>Bacillati</taxon>
        <taxon>Cyanobacteriota</taxon>
        <taxon>Cyanophyceae</taxon>
        <taxon>Nostocales</taxon>
        <taxon>Nostocaceae</taxon>
        <taxon>Trichormus</taxon>
    </lineage>
</organism>
<dbReference type="GO" id="GO:0004519">
    <property type="term" value="F:endonuclease activity"/>
    <property type="evidence" value="ECO:0007669"/>
    <property type="project" value="UniProtKB-KW"/>
</dbReference>
<dbReference type="Gene3D" id="3.90.220.20">
    <property type="entry name" value="DNA methylase specificity domains"/>
    <property type="match status" value="2"/>
</dbReference>
<protein>
    <submittedName>
        <fullName evidence="6">Restriction endonuclease subunit S</fullName>
    </submittedName>
</protein>
<dbReference type="Proteomes" id="UP000570851">
    <property type="component" value="Unassembled WGS sequence"/>
</dbReference>
<dbReference type="SUPFAM" id="SSF116734">
    <property type="entry name" value="DNA methylase specificity domain"/>
    <property type="match status" value="2"/>
</dbReference>
<keyword evidence="2" id="KW-0680">Restriction system</keyword>
<dbReference type="EMBL" id="JACKZP010000062">
    <property type="protein sequence ID" value="MBC1303418.1"/>
    <property type="molecule type" value="Genomic_DNA"/>
</dbReference>
<dbReference type="InterPro" id="IPR051212">
    <property type="entry name" value="Type-I_RE_S_subunit"/>
</dbReference>
<dbReference type="GeneID" id="58726051"/>
<reference evidence="6 7" key="1">
    <citation type="submission" date="2019-11" db="EMBL/GenBank/DDBJ databases">
        <title>Comparison of genomes from free-living endosymbiotic cyanobacteria isolated from Azolla.</title>
        <authorList>
            <person name="Thiel T."/>
            <person name="Pratte B."/>
        </authorList>
    </citation>
    <scope>NUCLEOTIDE SEQUENCE [LARGE SCALE GENOMIC DNA]</scope>
    <source>
        <strain evidence="6 7">N2B</strain>
    </source>
</reference>
<keyword evidence="6" id="KW-0378">Hydrolase</keyword>
<accession>A0ABR6SAH5</accession>
<dbReference type="PANTHER" id="PTHR43140">
    <property type="entry name" value="TYPE-1 RESTRICTION ENZYME ECOKI SPECIFICITY PROTEIN"/>
    <property type="match status" value="1"/>
</dbReference>
<evidence type="ECO:0000256" key="4">
    <source>
        <dbReference type="ARBA" id="ARBA00038652"/>
    </source>
</evidence>
<evidence type="ECO:0000256" key="2">
    <source>
        <dbReference type="ARBA" id="ARBA00022747"/>
    </source>
</evidence>
<evidence type="ECO:0000256" key="3">
    <source>
        <dbReference type="ARBA" id="ARBA00023125"/>
    </source>
</evidence>
<comment type="caution">
    <text evidence="6">The sequence shown here is derived from an EMBL/GenBank/DDBJ whole genome shotgun (WGS) entry which is preliminary data.</text>
</comment>
<dbReference type="InterPro" id="IPR000055">
    <property type="entry name" value="Restrct_endonuc_typeI_TRD"/>
</dbReference>
<feature type="domain" description="Type I restriction modification DNA specificity" evidence="5">
    <location>
        <begin position="361"/>
        <end position="538"/>
    </location>
</feature>
<comment type="subunit">
    <text evidence="4">The methyltransferase is composed of M and S polypeptides.</text>
</comment>
<evidence type="ECO:0000313" key="7">
    <source>
        <dbReference type="Proteomes" id="UP000570851"/>
    </source>
</evidence>
<evidence type="ECO:0000259" key="5">
    <source>
        <dbReference type="Pfam" id="PF01420"/>
    </source>
</evidence>
<dbReference type="InterPro" id="IPR044946">
    <property type="entry name" value="Restrct_endonuc_typeI_TRD_sf"/>
</dbReference>
<evidence type="ECO:0000313" key="6">
    <source>
        <dbReference type="EMBL" id="MBC1303418.1"/>
    </source>
</evidence>
<feature type="domain" description="Type I restriction modification DNA specificity" evidence="5">
    <location>
        <begin position="85"/>
        <end position="250"/>
    </location>
</feature>
<name>A0ABR6SAH5_ANAVA</name>
<keyword evidence="3" id="KW-0238">DNA-binding</keyword>
<keyword evidence="6" id="KW-0540">Nuclease</keyword>
<dbReference type="CDD" id="cd17496">
    <property type="entry name" value="RMtype1_S_BliBORF2384P-TRD1-CR1_like"/>
    <property type="match status" value="1"/>
</dbReference>
<proteinExistence type="inferred from homology"/>
<keyword evidence="6" id="KW-0255">Endonuclease</keyword>
<comment type="similarity">
    <text evidence="1">Belongs to the type-I restriction system S methylase family.</text>
</comment>
<dbReference type="PANTHER" id="PTHR43140:SF1">
    <property type="entry name" value="TYPE I RESTRICTION ENZYME ECOKI SPECIFICITY SUBUNIT"/>
    <property type="match status" value="1"/>
</dbReference>
<dbReference type="CDD" id="cd17276">
    <property type="entry name" value="RMtype1_S_Sau1132ORF3780P-TRD1-CR1_like"/>
    <property type="match status" value="1"/>
</dbReference>
<dbReference type="RefSeq" id="WP_011319998.1">
    <property type="nucleotide sequence ID" value="NZ_JACKZP010000062.1"/>
</dbReference>
<dbReference type="Pfam" id="PF01420">
    <property type="entry name" value="Methylase_S"/>
    <property type="match status" value="2"/>
</dbReference>